<reference evidence="2 3" key="1">
    <citation type="submission" date="2020-10" db="EMBL/GenBank/DDBJ databases">
        <title>Sequencing the genomes of 1000 actinobacteria strains.</title>
        <authorList>
            <person name="Klenk H.-P."/>
        </authorList>
    </citation>
    <scope>NUCLEOTIDE SEQUENCE [LARGE SCALE GENOMIC DNA]</scope>
    <source>
        <strain evidence="2 3">DSM 43173</strain>
    </source>
</reference>
<accession>A0ABR9LTV2</accession>
<evidence type="ECO:0000256" key="1">
    <source>
        <dbReference type="SAM" id="Phobius"/>
    </source>
</evidence>
<dbReference type="RefSeq" id="WP_192785087.1">
    <property type="nucleotide sequence ID" value="NZ_JADBEK010000001.1"/>
</dbReference>
<name>A0ABR9LTV2_9ACTN</name>
<feature type="transmembrane region" description="Helical" evidence="1">
    <location>
        <begin position="172"/>
        <end position="193"/>
    </location>
</feature>
<keyword evidence="3" id="KW-1185">Reference proteome</keyword>
<evidence type="ECO:0000313" key="3">
    <source>
        <dbReference type="Proteomes" id="UP000633509"/>
    </source>
</evidence>
<comment type="caution">
    <text evidence="2">The sequence shown here is derived from an EMBL/GenBank/DDBJ whole genome shotgun (WGS) entry which is preliminary data.</text>
</comment>
<protein>
    <recommendedName>
        <fullName evidence="4">DUF2218 domain-containing protein</fullName>
    </recommendedName>
</protein>
<proteinExistence type="predicted"/>
<evidence type="ECO:0008006" key="4">
    <source>
        <dbReference type="Google" id="ProtNLM"/>
    </source>
</evidence>
<organism evidence="2 3">
    <name type="scientific">Nonomuraea angiospora</name>
    <dbReference type="NCBI Taxonomy" id="46172"/>
    <lineage>
        <taxon>Bacteria</taxon>
        <taxon>Bacillati</taxon>
        <taxon>Actinomycetota</taxon>
        <taxon>Actinomycetes</taxon>
        <taxon>Streptosporangiales</taxon>
        <taxon>Streptosporangiaceae</taxon>
        <taxon>Nonomuraea</taxon>
    </lineage>
</organism>
<dbReference type="Gene3D" id="3.30.310.50">
    <property type="entry name" value="Alpha-D-phosphohexomutase, C-terminal domain"/>
    <property type="match status" value="1"/>
</dbReference>
<dbReference type="InterPro" id="IPR014543">
    <property type="entry name" value="UCP028291"/>
</dbReference>
<feature type="transmembrane region" description="Helical" evidence="1">
    <location>
        <begin position="142"/>
        <end position="166"/>
    </location>
</feature>
<dbReference type="Pfam" id="PF09981">
    <property type="entry name" value="DUF2218"/>
    <property type="match status" value="1"/>
</dbReference>
<keyword evidence="1" id="KW-0472">Membrane</keyword>
<dbReference type="Proteomes" id="UP000633509">
    <property type="component" value="Unassembled WGS sequence"/>
</dbReference>
<gene>
    <name evidence="2" type="ORF">H4W80_002348</name>
</gene>
<sequence>MPTAEARVATERASRYLVQLCRHATQLGHGFPAHPGRNRHMDSERPKNIQAEWSETSGTITVDWGSCVLKATPEALTLSIEAEDEDGLRRLQTLLTRNITRMGRRDNLAVDWNRTDVNAETAPAIGTAPGEKATPRRDRHTVVGLTLAALLAVGVHVGLAAGILTIPHWAGVGADVVLVALLVKAALVATHVWRRRPSAKAR</sequence>
<dbReference type="EMBL" id="JADBEK010000001">
    <property type="protein sequence ID" value="MBE1584090.1"/>
    <property type="molecule type" value="Genomic_DNA"/>
</dbReference>
<keyword evidence="1" id="KW-0812">Transmembrane</keyword>
<evidence type="ECO:0000313" key="2">
    <source>
        <dbReference type="EMBL" id="MBE1584090.1"/>
    </source>
</evidence>
<keyword evidence="1" id="KW-1133">Transmembrane helix</keyword>